<dbReference type="InParanoid" id="F4RBV0"/>
<feature type="compositionally biased region" description="Basic and acidic residues" evidence="1">
    <location>
        <begin position="126"/>
        <end position="137"/>
    </location>
</feature>
<dbReference type="EMBL" id="GL883095">
    <property type="protein sequence ID" value="EGG10278.1"/>
    <property type="molecule type" value="Genomic_DNA"/>
</dbReference>
<dbReference type="AlphaFoldDB" id="F4RBV0"/>
<dbReference type="VEuPathDB" id="FungiDB:MELLADRAFT_94556"/>
<feature type="compositionally biased region" description="Acidic residues" evidence="1">
    <location>
        <begin position="41"/>
        <end position="50"/>
    </location>
</feature>
<accession>F4RBV0</accession>
<feature type="compositionally biased region" description="Polar residues" evidence="1">
    <location>
        <begin position="1"/>
        <end position="16"/>
    </location>
</feature>
<feature type="region of interest" description="Disordered" evidence="1">
    <location>
        <begin position="113"/>
        <end position="137"/>
    </location>
</feature>
<dbReference type="RefSeq" id="XP_007406579.1">
    <property type="nucleotide sequence ID" value="XM_007406517.1"/>
</dbReference>
<evidence type="ECO:0000256" key="1">
    <source>
        <dbReference type="SAM" id="MobiDB-lite"/>
    </source>
</evidence>
<keyword evidence="3" id="KW-1185">Reference proteome</keyword>
<reference evidence="3" key="1">
    <citation type="journal article" date="2011" name="Proc. Natl. Acad. Sci. U.S.A.">
        <title>Obligate biotrophy features unraveled by the genomic analysis of rust fungi.</title>
        <authorList>
            <person name="Duplessis S."/>
            <person name="Cuomo C.A."/>
            <person name="Lin Y.-C."/>
            <person name="Aerts A."/>
            <person name="Tisserant E."/>
            <person name="Veneault-Fourrey C."/>
            <person name="Joly D.L."/>
            <person name="Hacquard S."/>
            <person name="Amselem J."/>
            <person name="Cantarel B.L."/>
            <person name="Chiu R."/>
            <person name="Coutinho P.M."/>
            <person name="Feau N."/>
            <person name="Field M."/>
            <person name="Frey P."/>
            <person name="Gelhaye E."/>
            <person name="Goldberg J."/>
            <person name="Grabherr M.G."/>
            <person name="Kodira C.D."/>
            <person name="Kohler A."/>
            <person name="Kuees U."/>
            <person name="Lindquist E.A."/>
            <person name="Lucas S.M."/>
            <person name="Mago R."/>
            <person name="Mauceli E."/>
            <person name="Morin E."/>
            <person name="Murat C."/>
            <person name="Pangilinan J.L."/>
            <person name="Park R."/>
            <person name="Pearson M."/>
            <person name="Quesneville H."/>
            <person name="Rouhier N."/>
            <person name="Sakthikumar S."/>
            <person name="Salamov A.A."/>
            <person name="Schmutz J."/>
            <person name="Selles B."/>
            <person name="Shapiro H."/>
            <person name="Tanguay P."/>
            <person name="Tuskan G.A."/>
            <person name="Henrissat B."/>
            <person name="Van de Peer Y."/>
            <person name="Rouze P."/>
            <person name="Ellis J.G."/>
            <person name="Dodds P.N."/>
            <person name="Schein J.E."/>
            <person name="Zhong S."/>
            <person name="Hamelin R.C."/>
            <person name="Grigoriev I.V."/>
            <person name="Szabo L.J."/>
            <person name="Martin F."/>
        </authorList>
    </citation>
    <scope>NUCLEOTIDE SEQUENCE [LARGE SCALE GENOMIC DNA]</scope>
    <source>
        <strain evidence="3">98AG31 / pathotype 3-4-7</strain>
    </source>
</reference>
<dbReference type="HOGENOM" id="CLU_044497_0_0_1"/>
<feature type="region of interest" description="Disordered" evidence="1">
    <location>
        <begin position="1"/>
        <end position="81"/>
    </location>
</feature>
<name>F4RBV0_MELLP</name>
<gene>
    <name evidence="2" type="ORF">MELLADRAFT_94556</name>
</gene>
<dbReference type="GeneID" id="18936916"/>
<dbReference type="Proteomes" id="UP000001072">
    <property type="component" value="Unassembled WGS sequence"/>
</dbReference>
<proteinExistence type="predicted"/>
<dbReference type="KEGG" id="mlr:MELLADRAFT_94556"/>
<organism evidence="3">
    <name type="scientific">Melampsora larici-populina (strain 98AG31 / pathotype 3-4-7)</name>
    <name type="common">Poplar leaf rust fungus</name>
    <dbReference type="NCBI Taxonomy" id="747676"/>
    <lineage>
        <taxon>Eukaryota</taxon>
        <taxon>Fungi</taxon>
        <taxon>Dikarya</taxon>
        <taxon>Basidiomycota</taxon>
        <taxon>Pucciniomycotina</taxon>
        <taxon>Pucciniomycetes</taxon>
        <taxon>Pucciniales</taxon>
        <taxon>Melampsoraceae</taxon>
        <taxon>Melampsora</taxon>
    </lineage>
</organism>
<evidence type="ECO:0000313" key="2">
    <source>
        <dbReference type="EMBL" id="EGG10278.1"/>
    </source>
</evidence>
<sequence>MSQAPTMTQGPSTSGSGKKRRLNSDDEGGQGLDDQIQPSDSDSDLGESSDGELTHQDLLERKRRKKAMQKELTQIRHRDEGIGKAAQAHLTPNSATPLARAIQEFTKMLMGIPRKSRNSSSLDIDAEPRLPEAPTDDERHNWLTRKQTREDFIRNAQDKGMKKYLSKKPPGYIPNRKQRKMVEHDSAEAATLKNPMRPVVFKSRMASGGRSRYAHHWGTQCEAALAMAGFPRATFDWNASWDTPWNSTTSSIILAQWVKVYDANGARNFGILSSENTAANREEILRRWVSNKMPKYNDQTRRVDEMKTPAGKQRLIEKDAEKQGIARKRRLQTKIQKMRKDEAVNLFGQDSTEVEMISHPEIHSEDEYVAGNFGSRQRKRLEWRSTELDVFINLLDKCHPGRKILPREKRVAQQLIERGPYAPDPEPDACPPRYFQESLVNPAWLEQQTGLIVAELQLNGEESVNINRAIQEAKGTLKRRGVVLSNETQMSG</sequence>
<evidence type="ECO:0000313" key="3">
    <source>
        <dbReference type="Proteomes" id="UP000001072"/>
    </source>
</evidence>
<protein>
    <submittedName>
        <fullName evidence="2">Uncharacterized protein</fullName>
    </submittedName>
</protein>